<proteinExistence type="predicted"/>
<organism evidence="1 2">
    <name type="scientific">Nephila pilipes</name>
    <name type="common">Giant wood spider</name>
    <name type="synonym">Nephila maculata</name>
    <dbReference type="NCBI Taxonomy" id="299642"/>
    <lineage>
        <taxon>Eukaryota</taxon>
        <taxon>Metazoa</taxon>
        <taxon>Ecdysozoa</taxon>
        <taxon>Arthropoda</taxon>
        <taxon>Chelicerata</taxon>
        <taxon>Arachnida</taxon>
        <taxon>Araneae</taxon>
        <taxon>Araneomorphae</taxon>
        <taxon>Entelegynae</taxon>
        <taxon>Araneoidea</taxon>
        <taxon>Nephilidae</taxon>
        <taxon>Nephila</taxon>
    </lineage>
</organism>
<comment type="caution">
    <text evidence="1">The sequence shown here is derived from an EMBL/GenBank/DDBJ whole genome shotgun (WGS) entry which is preliminary data.</text>
</comment>
<dbReference type="EMBL" id="BMAW01112801">
    <property type="protein sequence ID" value="GFT54522.1"/>
    <property type="molecule type" value="Genomic_DNA"/>
</dbReference>
<evidence type="ECO:0000313" key="1">
    <source>
        <dbReference type="EMBL" id="GFT54522.1"/>
    </source>
</evidence>
<reference evidence="1" key="1">
    <citation type="submission" date="2020-08" db="EMBL/GenBank/DDBJ databases">
        <title>Multicomponent nature underlies the extraordinary mechanical properties of spider dragline silk.</title>
        <authorList>
            <person name="Kono N."/>
            <person name="Nakamura H."/>
            <person name="Mori M."/>
            <person name="Yoshida Y."/>
            <person name="Ohtoshi R."/>
            <person name="Malay A.D."/>
            <person name="Moran D.A.P."/>
            <person name="Tomita M."/>
            <person name="Numata K."/>
            <person name="Arakawa K."/>
        </authorList>
    </citation>
    <scope>NUCLEOTIDE SEQUENCE</scope>
</reference>
<dbReference type="OrthoDB" id="498590at2759"/>
<keyword evidence="2" id="KW-1185">Reference proteome</keyword>
<evidence type="ECO:0000313" key="2">
    <source>
        <dbReference type="Proteomes" id="UP000887013"/>
    </source>
</evidence>
<sequence length="93" mass="10867">MKIFIVTSAMKKFQYFTVVIILGPWSIWDNIYDFGSRVQYKNKGLPEEVVKYTSCCSMGIMWDLAMLDDTSPLPVAWQVLLNRLKDFTTIEIY</sequence>
<gene>
    <name evidence="1" type="primary">Stag1</name>
    <name evidence="1" type="ORF">NPIL_694751</name>
</gene>
<name>A0A8X6TWL7_NEPPI</name>
<dbReference type="AlphaFoldDB" id="A0A8X6TWL7"/>
<accession>A0A8X6TWL7</accession>
<protein>
    <submittedName>
        <fullName evidence="1">Cohesin subunit SA-1</fullName>
    </submittedName>
</protein>
<dbReference type="Proteomes" id="UP000887013">
    <property type="component" value="Unassembled WGS sequence"/>
</dbReference>